<evidence type="ECO:0000313" key="3">
    <source>
        <dbReference type="Proteomes" id="UP000641932"/>
    </source>
</evidence>
<feature type="compositionally biased region" description="Low complexity" evidence="1">
    <location>
        <begin position="275"/>
        <end position="309"/>
    </location>
</feature>
<dbReference type="EMBL" id="BMMS01000002">
    <property type="protein sequence ID" value="GGO81905.1"/>
    <property type="molecule type" value="Genomic_DNA"/>
</dbReference>
<feature type="region of interest" description="Disordered" evidence="1">
    <location>
        <begin position="269"/>
        <end position="309"/>
    </location>
</feature>
<dbReference type="Proteomes" id="UP000641932">
    <property type="component" value="Unassembled WGS sequence"/>
</dbReference>
<dbReference type="AlphaFoldDB" id="A0A917ZEK1"/>
<evidence type="ECO:0000313" key="2">
    <source>
        <dbReference type="EMBL" id="GGO81905.1"/>
    </source>
</evidence>
<feature type="region of interest" description="Disordered" evidence="1">
    <location>
        <begin position="195"/>
        <end position="217"/>
    </location>
</feature>
<organism evidence="2 3">
    <name type="scientific">Wenjunlia tyrosinilytica</name>
    <dbReference type="NCBI Taxonomy" id="1544741"/>
    <lineage>
        <taxon>Bacteria</taxon>
        <taxon>Bacillati</taxon>
        <taxon>Actinomycetota</taxon>
        <taxon>Actinomycetes</taxon>
        <taxon>Kitasatosporales</taxon>
        <taxon>Streptomycetaceae</taxon>
        <taxon>Wenjunlia</taxon>
    </lineage>
</organism>
<evidence type="ECO:0000256" key="1">
    <source>
        <dbReference type="SAM" id="MobiDB-lite"/>
    </source>
</evidence>
<sequence length="309" mass="33717">MTTSPEPDITSAPPPRPVTPEADVVASLHQMRTRTDITRGARNEELRLPDDLVESLGAMARAPQAVQAQLDMGEPGRRPSPFIGLGSKVNVTHKTTFDIQDRDPEDVRYIRFAKAARVNSDVSNQDLKIGVTVPGYVSFETTQLRGAGQQKGEPDDRFLERVGGLVNEAFENAEWQYAGEEVRQGAQWSFDGPHRQFDGPVADNKLQNTDTPGLASDVGQYPILQRYEFIGVLYDQRAQQILNVQHYGDTLKALNEQTPVTRGIPSAAALRSPGATTGQAQRSTSASSQPPAAAVQTQTQTQQGQSPTR</sequence>
<proteinExistence type="predicted"/>
<accession>A0A917ZEK1</accession>
<feature type="region of interest" description="Disordered" evidence="1">
    <location>
        <begin position="1"/>
        <end position="20"/>
    </location>
</feature>
<keyword evidence="3" id="KW-1185">Reference proteome</keyword>
<name>A0A917ZEK1_9ACTN</name>
<reference evidence="2" key="2">
    <citation type="submission" date="2020-09" db="EMBL/GenBank/DDBJ databases">
        <authorList>
            <person name="Sun Q."/>
            <person name="Zhou Y."/>
        </authorList>
    </citation>
    <scope>NUCLEOTIDE SEQUENCE</scope>
    <source>
        <strain evidence="2">CGMCC 4.7201</strain>
    </source>
</reference>
<comment type="caution">
    <text evidence="2">The sequence shown here is derived from an EMBL/GenBank/DDBJ whole genome shotgun (WGS) entry which is preliminary data.</text>
</comment>
<dbReference type="RefSeq" id="WP_189129994.1">
    <property type="nucleotide sequence ID" value="NZ_BMMS01000002.1"/>
</dbReference>
<protein>
    <submittedName>
        <fullName evidence="2">Uncharacterized protein</fullName>
    </submittedName>
</protein>
<gene>
    <name evidence="2" type="ORF">GCM10012280_07280</name>
</gene>
<reference evidence="2" key="1">
    <citation type="journal article" date="2014" name="Int. J. Syst. Evol. Microbiol.">
        <title>Complete genome sequence of Corynebacterium casei LMG S-19264T (=DSM 44701T), isolated from a smear-ripened cheese.</title>
        <authorList>
            <consortium name="US DOE Joint Genome Institute (JGI-PGF)"/>
            <person name="Walter F."/>
            <person name="Albersmeier A."/>
            <person name="Kalinowski J."/>
            <person name="Ruckert C."/>
        </authorList>
    </citation>
    <scope>NUCLEOTIDE SEQUENCE</scope>
    <source>
        <strain evidence="2">CGMCC 4.7201</strain>
    </source>
</reference>